<gene>
    <name evidence="4" type="ORF">g.72417</name>
</gene>
<protein>
    <submittedName>
        <fullName evidence="4">Uncharacterized protein</fullName>
    </submittedName>
</protein>
<evidence type="ECO:0000256" key="1">
    <source>
        <dbReference type="SAM" id="MobiDB-lite"/>
    </source>
</evidence>
<name>A0A146LQX6_LYGHE</name>
<organism evidence="4">
    <name type="scientific">Lygus hesperus</name>
    <name type="common">Western plant bug</name>
    <dbReference type="NCBI Taxonomy" id="30085"/>
    <lineage>
        <taxon>Eukaryota</taxon>
        <taxon>Metazoa</taxon>
        <taxon>Ecdysozoa</taxon>
        <taxon>Arthropoda</taxon>
        <taxon>Hexapoda</taxon>
        <taxon>Insecta</taxon>
        <taxon>Pterygota</taxon>
        <taxon>Neoptera</taxon>
        <taxon>Paraneoptera</taxon>
        <taxon>Hemiptera</taxon>
        <taxon>Heteroptera</taxon>
        <taxon>Panheteroptera</taxon>
        <taxon>Cimicomorpha</taxon>
        <taxon>Miridae</taxon>
        <taxon>Mirini</taxon>
        <taxon>Lygus</taxon>
    </lineage>
</organism>
<feature type="chain" id="PRO_5007527325" evidence="3">
    <location>
        <begin position="19"/>
        <end position="276"/>
    </location>
</feature>
<evidence type="ECO:0000256" key="2">
    <source>
        <dbReference type="SAM" id="Phobius"/>
    </source>
</evidence>
<feature type="signal peptide" evidence="3">
    <location>
        <begin position="1"/>
        <end position="18"/>
    </location>
</feature>
<keyword evidence="3" id="KW-0732">Signal</keyword>
<keyword evidence="2" id="KW-0472">Membrane</keyword>
<dbReference type="AlphaFoldDB" id="A0A146LQX6"/>
<keyword evidence="2" id="KW-0812">Transmembrane</keyword>
<proteinExistence type="predicted"/>
<feature type="transmembrane region" description="Helical" evidence="2">
    <location>
        <begin position="230"/>
        <end position="249"/>
    </location>
</feature>
<accession>A0A146LQX6</accession>
<dbReference type="EMBL" id="GDHC01008421">
    <property type="protein sequence ID" value="JAQ10208.1"/>
    <property type="molecule type" value="Transcribed_RNA"/>
</dbReference>
<feature type="compositionally biased region" description="Low complexity" evidence="1">
    <location>
        <begin position="154"/>
        <end position="163"/>
    </location>
</feature>
<keyword evidence="2" id="KW-1133">Transmembrane helix</keyword>
<evidence type="ECO:0000313" key="4">
    <source>
        <dbReference type="EMBL" id="JAQ10208.1"/>
    </source>
</evidence>
<feature type="region of interest" description="Disordered" evidence="1">
    <location>
        <begin position="72"/>
        <end position="195"/>
    </location>
</feature>
<evidence type="ECO:0000256" key="3">
    <source>
        <dbReference type="SAM" id="SignalP"/>
    </source>
</evidence>
<reference evidence="4" key="1">
    <citation type="journal article" date="2016" name="Gigascience">
        <title>De novo construction of an expanded transcriptome assembly for the western tarnished plant bug, Lygus hesperus.</title>
        <authorList>
            <person name="Tassone E.E."/>
            <person name="Geib S.M."/>
            <person name="Hall B."/>
            <person name="Fabrick J.A."/>
            <person name="Brent C.S."/>
            <person name="Hull J.J."/>
        </authorList>
    </citation>
    <scope>NUCLEOTIDE SEQUENCE</scope>
</reference>
<feature type="transmembrane region" description="Helical" evidence="2">
    <location>
        <begin position="204"/>
        <end position="223"/>
    </location>
</feature>
<feature type="compositionally biased region" description="Basic and acidic residues" evidence="1">
    <location>
        <begin position="82"/>
        <end position="119"/>
    </location>
</feature>
<feature type="compositionally biased region" description="Basic and acidic residues" evidence="1">
    <location>
        <begin position="140"/>
        <end position="153"/>
    </location>
</feature>
<sequence length="276" mass="31306">MRLLWLALVGTAGVAALAAPEPGKIIVDDKAKNPDDKKWKPHDAAPTRLFREERVHGEVLVLSPPLFVRGPPKGFPFKRKREASPFRRESGRRNRIPEPERRTRNPELIRQPERVHGEVVVHSSPLNIKGPPKGYPLRRTARDVDSTDRDVDSTARAAASSTSLAPKDKSKPTKKQTSNKESLKRQGVKPVRGRQSMMKRLKKMWPYMLIPTMMTLGYAPFVLSSLKMLVMNALMINMMAFNAAIFLTLRNMVFGPRAGGHVKYYNFGYEHHHKSR</sequence>